<dbReference type="Gene3D" id="3.30.565.10">
    <property type="entry name" value="Histidine kinase-like ATPase, C-terminal domain"/>
    <property type="match status" value="1"/>
</dbReference>
<dbReference type="InterPro" id="IPR003594">
    <property type="entry name" value="HATPase_dom"/>
</dbReference>
<gene>
    <name evidence="7" type="ORF">GOMPHAMPRED_003276</name>
</gene>
<dbReference type="CDD" id="cd17546">
    <property type="entry name" value="REC_hyHK_CKI1_RcsC-like"/>
    <property type="match status" value="1"/>
</dbReference>
<proteinExistence type="predicted"/>
<dbReference type="InterPro" id="IPR035965">
    <property type="entry name" value="PAS-like_dom_sf"/>
</dbReference>
<dbReference type="InterPro" id="IPR000014">
    <property type="entry name" value="PAS"/>
</dbReference>
<sequence>MHTPPSWPFEHLPVPCLYLNLDHIIIQANIVARNLIVTRLKRDLVGFTIHETNFESSFIDDTRTLRGCLQHLQDEFNDSNGKSTRNGVRVNGLGSDWEDPPKRKTRSGTEFGHRSPPKKRIHTTSEEQAPIIVSSPRSSRWQWQLSLMTVSDSPCFSLVGSPKSHWKESYLPQAEEFDFLHSLADPTYTNVPEYVNILSADTSKSLVNAAGRIKQAALIKAIANNQPLGMWNEAFTVPLTGSDGVGPTSLRTGRGIASFIRGLEDSTTGLRTVHDATTTVLKNPYNEELLGVLVQVRDAMEYTEYLQRLDLNSRADAAVANGGMPVMVRTMLNDGSIDYFSNTWERFTQSTRRDLSHNWQTWFHPDDLLESQRVITTSMATGQAAEIQVRLRTGETWRHFEERFAPLRIDGIIVRWYCISTDIEELVLGREAALQSTERLYKIINSMNLVIFEVDDTWKVTQAEGALKVITSTGLEMAASDYLGRSFYEISSIIRPGGIDELMSELVKVMNKQNGKCIVDYKLGKQYLRTIAIPGVDRFVHNKQRLFGMTMDITAERDSEIAKIQVSTMRETQRLKSQFLANISHELRTPISGLTGLLELLADTNLDENQQECLATLESLAQSLLVIVNDVLDLSKAEAGGVTLNESPFDFAEVLNDVCKSNSCLVTRKNVSFEYAPPQLADMVYGDAGRIRQILQNLLGNAIKFTDSGSITVEATFVKLNETIKLQTIISDSGIGIEAEAMILLFQPFVQADQSTTREYGGTGLGLSIARNLARLMEGDVILESERGKGTKAIFSCELRRVPPDTFSSRSSAALTSPNLRKRSLPKNEEVSLHDLKGVRVLVAEDNKVNQKVVVFHLKKLGVQNIQLAQNGEEAVAYIREALVHDTEIDSSGVRPLPDIILMDCQMPVLDGYDATRQLRGQYKYDRPIVALTASAIQGDRERCIAAGMDDHLPKPFTQQQLSKTISKWLLPQQS</sequence>
<dbReference type="PRINTS" id="PR00344">
    <property type="entry name" value="BCTRLSENSOR"/>
</dbReference>
<comment type="caution">
    <text evidence="7">The sequence shown here is derived from an EMBL/GenBank/DDBJ whole genome shotgun (WGS) entry which is preliminary data.</text>
</comment>
<dbReference type="Gene3D" id="3.30.450.20">
    <property type="entry name" value="PAS domain"/>
    <property type="match status" value="1"/>
</dbReference>
<dbReference type="SUPFAM" id="SSF55785">
    <property type="entry name" value="PYP-like sensor domain (PAS domain)"/>
    <property type="match status" value="1"/>
</dbReference>
<dbReference type="Gene3D" id="1.10.287.130">
    <property type="match status" value="1"/>
</dbReference>
<feature type="region of interest" description="Disordered" evidence="4">
    <location>
        <begin position="805"/>
        <end position="826"/>
    </location>
</feature>
<protein>
    <recommendedName>
        <fullName evidence="9">Histidine kinase</fullName>
    </recommendedName>
</protein>
<accession>A0A8H3EED2</accession>
<keyword evidence="2" id="KW-0902">Two-component regulatory system</keyword>
<keyword evidence="1 3" id="KW-0597">Phosphoprotein</keyword>
<evidence type="ECO:0008006" key="9">
    <source>
        <dbReference type="Google" id="ProtNLM"/>
    </source>
</evidence>
<dbReference type="CDD" id="cd16922">
    <property type="entry name" value="HATPase_EvgS-ArcB-TorS-like"/>
    <property type="match status" value="1"/>
</dbReference>
<evidence type="ECO:0000313" key="8">
    <source>
        <dbReference type="Proteomes" id="UP000664169"/>
    </source>
</evidence>
<feature type="region of interest" description="Disordered" evidence="4">
    <location>
        <begin position="76"/>
        <end position="128"/>
    </location>
</feature>
<dbReference type="Gene3D" id="3.40.50.2300">
    <property type="match status" value="1"/>
</dbReference>
<evidence type="ECO:0000256" key="2">
    <source>
        <dbReference type="ARBA" id="ARBA00023012"/>
    </source>
</evidence>
<dbReference type="SMART" id="SM00388">
    <property type="entry name" value="HisKA"/>
    <property type="match status" value="1"/>
</dbReference>
<dbReference type="InterPro" id="IPR036097">
    <property type="entry name" value="HisK_dim/P_sf"/>
</dbReference>
<organism evidence="7 8">
    <name type="scientific">Gomphillus americanus</name>
    <dbReference type="NCBI Taxonomy" id="1940652"/>
    <lineage>
        <taxon>Eukaryota</taxon>
        <taxon>Fungi</taxon>
        <taxon>Dikarya</taxon>
        <taxon>Ascomycota</taxon>
        <taxon>Pezizomycotina</taxon>
        <taxon>Lecanoromycetes</taxon>
        <taxon>OSLEUM clade</taxon>
        <taxon>Ostropomycetidae</taxon>
        <taxon>Ostropales</taxon>
        <taxon>Graphidaceae</taxon>
        <taxon>Gomphilloideae</taxon>
        <taxon>Gomphillus</taxon>
    </lineage>
</organism>
<dbReference type="InterPro" id="IPR011006">
    <property type="entry name" value="CheY-like_superfamily"/>
</dbReference>
<dbReference type="InterPro" id="IPR001789">
    <property type="entry name" value="Sig_transdc_resp-reg_receiver"/>
</dbReference>
<evidence type="ECO:0000256" key="4">
    <source>
        <dbReference type="SAM" id="MobiDB-lite"/>
    </source>
</evidence>
<dbReference type="SUPFAM" id="SSF52172">
    <property type="entry name" value="CheY-like"/>
    <property type="match status" value="1"/>
</dbReference>
<dbReference type="CDD" id="cd00130">
    <property type="entry name" value="PAS"/>
    <property type="match status" value="1"/>
</dbReference>
<dbReference type="InterPro" id="IPR003661">
    <property type="entry name" value="HisK_dim/P_dom"/>
</dbReference>
<dbReference type="SMART" id="SM00387">
    <property type="entry name" value="HATPase_c"/>
    <property type="match status" value="1"/>
</dbReference>
<dbReference type="Proteomes" id="UP000664169">
    <property type="component" value="Unassembled WGS sequence"/>
</dbReference>
<evidence type="ECO:0000259" key="5">
    <source>
        <dbReference type="PROSITE" id="PS50109"/>
    </source>
</evidence>
<dbReference type="GO" id="GO:0000155">
    <property type="term" value="F:phosphorelay sensor kinase activity"/>
    <property type="evidence" value="ECO:0007669"/>
    <property type="project" value="InterPro"/>
</dbReference>
<dbReference type="Pfam" id="PF00072">
    <property type="entry name" value="Response_reg"/>
    <property type="match status" value="1"/>
</dbReference>
<dbReference type="AlphaFoldDB" id="A0A8H3EED2"/>
<dbReference type="OrthoDB" id="60033at2759"/>
<dbReference type="PROSITE" id="PS50109">
    <property type="entry name" value="HIS_KIN"/>
    <property type="match status" value="1"/>
</dbReference>
<dbReference type="InterPro" id="IPR004358">
    <property type="entry name" value="Sig_transdc_His_kin-like_C"/>
</dbReference>
<dbReference type="SMART" id="SM00091">
    <property type="entry name" value="PAS"/>
    <property type="match status" value="3"/>
</dbReference>
<evidence type="ECO:0000256" key="1">
    <source>
        <dbReference type="ARBA" id="ARBA00022553"/>
    </source>
</evidence>
<dbReference type="SMART" id="SM00448">
    <property type="entry name" value="REC"/>
    <property type="match status" value="1"/>
</dbReference>
<dbReference type="PANTHER" id="PTHR45339:SF1">
    <property type="entry name" value="HYBRID SIGNAL TRANSDUCTION HISTIDINE KINASE J"/>
    <property type="match status" value="1"/>
</dbReference>
<dbReference type="EMBL" id="CAJPDQ010000002">
    <property type="protein sequence ID" value="CAF9905591.1"/>
    <property type="molecule type" value="Genomic_DNA"/>
</dbReference>
<name>A0A8H3EED2_9LECA</name>
<dbReference type="CDD" id="cd00082">
    <property type="entry name" value="HisKA"/>
    <property type="match status" value="1"/>
</dbReference>
<evidence type="ECO:0000256" key="3">
    <source>
        <dbReference type="PROSITE-ProRule" id="PRU00169"/>
    </source>
</evidence>
<keyword evidence="8" id="KW-1185">Reference proteome</keyword>
<dbReference type="SUPFAM" id="SSF47384">
    <property type="entry name" value="Homodimeric domain of signal transducing histidine kinase"/>
    <property type="match status" value="1"/>
</dbReference>
<dbReference type="PANTHER" id="PTHR45339">
    <property type="entry name" value="HYBRID SIGNAL TRANSDUCTION HISTIDINE KINASE J"/>
    <property type="match status" value="1"/>
</dbReference>
<dbReference type="PROSITE" id="PS50110">
    <property type="entry name" value="RESPONSE_REGULATORY"/>
    <property type="match status" value="1"/>
</dbReference>
<feature type="modified residue" description="4-aspartylphosphate" evidence="3">
    <location>
        <position position="904"/>
    </location>
</feature>
<reference evidence="7" key="1">
    <citation type="submission" date="2021-03" db="EMBL/GenBank/DDBJ databases">
        <authorList>
            <person name="Tagirdzhanova G."/>
        </authorList>
    </citation>
    <scope>NUCLEOTIDE SEQUENCE</scope>
</reference>
<feature type="compositionally biased region" description="Polar residues" evidence="4">
    <location>
        <begin position="806"/>
        <end position="819"/>
    </location>
</feature>
<dbReference type="Pfam" id="PF02518">
    <property type="entry name" value="HATPase_c"/>
    <property type="match status" value="1"/>
</dbReference>
<dbReference type="Pfam" id="PF00512">
    <property type="entry name" value="HisKA"/>
    <property type="match status" value="1"/>
</dbReference>
<dbReference type="InterPro" id="IPR005467">
    <property type="entry name" value="His_kinase_dom"/>
</dbReference>
<dbReference type="InterPro" id="IPR036890">
    <property type="entry name" value="HATPase_C_sf"/>
</dbReference>
<evidence type="ECO:0000259" key="6">
    <source>
        <dbReference type="PROSITE" id="PS50110"/>
    </source>
</evidence>
<dbReference type="SUPFAM" id="SSF55874">
    <property type="entry name" value="ATPase domain of HSP90 chaperone/DNA topoisomerase II/histidine kinase"/>
    <property type="match status" value="1"/>
</dbReference>
<feature type="domain" description="Response regulatory" evidence="6">
    <location>
        <begin position="840"/>
        <end position="970"/>
    </location>
</feature>
<dbReference type="FunFam" id="3.30.565.10:FF:000010">
    <property type="entry name" value="Sensor histidine kinase RcsC"/>
    <property type="match status" value="1"/>
</dbReference>
<evidence type="ECO:0000313" key="7">
    <source>
        <dbReference type="EMBL" id="CAF9905591.1"/>
    </source>
</evidence>
<feature type="domain" description="Histidine kinase" evidence="5">
    <location>
        <begin position="582"/>
        <end position="801"/>
    </location>
</feature>